<gene>
    <name evidence="2" type="ORF">UFOPK3376_02683</name>
</gene>
<feature type="domain" description="GP-PDE" evidence="1">
    <location>
        <begin position="24"/>
        <end position="246"/>
    </location>
</feature>
<dbReference type="AlphaFoldDB" id="A0A6J7FAL5"/>
<dbReference type="InterPro" id="IPR017946">
    <property type="entry name" value="PLC-like_Pdiesterase_TIM-brl"/>
</dbReference>
<protein>
    <submittedName>
        <fullName evidence="2">Unannotated protein</fullName>
    </submittedName>
</protein>
<dbReference type="EMBL" id="CAFBLP010000096">
    <property type="protein sequence ID" value="CAB4889339.1"/>
    <property type="molecule type" value="Genomic_DNA"/>
</dbReference>
<dbReference type="Pfam" id="PF03009">
    <property type="entry name" value="GDPD"/>
    <property type="match status" value="1"/>
</dbReference>
<dbReference type="PANTHER" id="PTHR46211">
    <property type="entry name" value="GLYCEROPHOSPHORYL DIESTER PHOSPHODIESTERASE"/>
    <property type="match status" value="1"/>
</dbReference>
<dbReference type="PROSITE" id="PS50007">
    <property type="entry name" value="PIPLC_X_DOMAIN"/>
    <property type="match status" value="1"/>
</dbReference>
<dbReference type="GO" id="GO:0006629">
    <property type="term" value="P:lipid metabolic process"/>
    <property type="evidence" value="ECO:0007669"/>
    <property type="project" value="InterPro"/>
</dbReference>
<organism evidence="2">
    <name type="scientific">freshwater metagenome</name>
    <dbReference type="NCBI Taxonomy" id="449393"/>
    <lineage>
        <taxon>unclassified sequences</taxon>
        <taxon>metagenomes</taxon>
        <taxon>ecological metagenomes</taxon>
    </lineage>
</organism>
<dbReference type="CDD" id="cd08556">
    <property type="entry name" value="GDPD"/>
    <property type="match status" value="1"/>
</dbReference>
<dbReference type="PANTHER" id="PTHR46211:SF14">
    <property type="entry name" value="GLYCEROPHOSPHODIESTER PHOSPHODIESTERASE"/>
    <property type="match status" value="1"/>
</dbReference>
<accession>A0A6J7FAL5</accession>
<dbReference type="Gene3D" id="3.20.20.190">
    <property type="entry name" value="Phosphatidylinositol (PI) phosphodiesterase"/>
    <property type="match status" value="1"/>
</dbReference>
<proteinExistence type="predicted"/>
<evidence type="ECO:0000259" key="1">
    <source>
        <dbReference type="PROSITE" id="PS51704"/>
    </source>
</evidence>
<sequence>MHNDVMPDRMAQMQQRLPSLVDHPIAFAHRGGRAHAPENTIEAFKLGLRLGATGLESDVWVTADGVPVLEHDGFVKLRLRRRPITELRRSQLPSFIPTLAELIQECGTGYHLSLDLKGDDTGRAVLEMVREVGPQLLPRLWLCSPTWQKLLPLRDHLSGAKLVDSTRLVKMKEGPERRAATLASEGIHAVNMHHTDWNGGLVSLVHRFGLAAIAWDLQYDHVLRPALRMGIDGVHSDWVDRMMDAYRTELGVPLL</sequence>
<evidence type="ECO:0000313" key="2">
    <source>
        <dbReference type="EMBL" id="CAB4889339.1"/>
    </source>
</evidence>
<name>A0A6J7FAL5_9ZZZZ</name>
<dbReference type="SUPFAM" id="SSF51695">
    <property type="entry name" value="PLC-like phosphodiesterases"/>
    <property type="match status" value="1"/>
</dbReference>
<reference evidence="2" key="1">
    <citation type="submission" date="2020-05" db="EMBL/GenBank/DDBJ databases">
        <authorList>
            <person name="Chiriac C."/>
            <person name="Salcher M."/>
            <person name="Ghai R."/>
            <person name="Kavagutti S V."/>
        </authorList>
    </citation>
    <scope>NUCLEOTIDE SEQUENCE</scope>
</reference>
<dbReference type="PROSITE" id="PS51704">
    <property type="entry name" value="GP_PDE"/>
    <property type="match status" value="1"/>
</dbReference>
<dbReference type="GO" id="GO:0008081">
    <property type="term" value="F:phosphoric diester hydrolase activity"/>
    <property type="evidence" value="ECO:0007669"/>
    <property type="project" value="InterPro"/>
</dbReference>
<dbReference type="InterPro" id="IPR030395">
    <property type="entry name" value="GP_PDE_dom"/>
</dbReference>